<feature type="compositionally biased region" description="Polar residues" evidence="7">
    <location>
        <begin position="250"/>
        <end position="263"/>
    </location>
</feature>
<accession>A0A6A7BMD1</accession>
<keyword evidence="4 6" id="KW-0694">RNA-binding</keyword>
<dbReference type="Proteomes" id="UP000799423">
    <property type="component" value="Unassembled WGS sequence"/>
</dbReference>
<evidence type="ECO:0000256" key="4">
    <source>
        <dbReference type="ARBA" id="ARBA00022884"/>
    </source>
</evidence>
<evidence type="ECO:0000256" key="2">
    <source>
        <dbReference type="ARBA" id="ARBA00009154"/>
    </source>
</evidence>
<keyword evidence="9" id="KW-1185">Reference proteome</keyword>
<feature type="compositionally biased region" description="Basic residues" evidence="7">
    <location>
        <begin position="269"/>
        <end position="278"/>
    </location>
</feature>
<proteinExistence type="inferred from homology"/>
<dbReference type="GO" id="GO:0003677">
    <property type="term" value="F:DNA binding"/>
    <property type="evidence" value="ECO:0007669"/>
    <property type="project" value="TreeGrafter"/>
</dbReference>
<dbReference type="GO" id="GO:0003723">
    <property type="term" value="F:RNA binding"/>
    <property type="evidence" value="ECO:0007669"/>
    <property type="project" value="UniProtKB-UniRule"/>
</dbReference>
<evidence type="ECO:0000256" key="6">
    <source>
        <dbReference type="RuleBase" id="RU368003"/>
    </source>
</evidence>
<dbReference type="GO" id="GO:0005730">
    <property type="term" value="C:nucleolus"/>
    <property type="evidence" value="ECO:0007669"/>
    <property type="project" value="TreeGrafter"/>
</dbReference>
<gene>
    <name evidence="8" type="ORF">T440DRAFT_462756</name>
</gene>
<dbReference type="GO" id="GO:0000178">
    <property type="term" value="C:exosome (RNase complex)"/>
    <property type="evidence" value="ECO:0007669"/>
    <property type="project" value="TreeGrafter"/>
</dbReference>
<protein>
    <recommendedName>
        <fullName evidence="6">Exosome complex protein</fullName>
    </recommendedName>
</protein>
<evidence type="ECO:0000256" key="5">
    <source>
        <dbReference type="ARBA" id="ARBA00023242"/>
    </source>
</evidence>
<sequence>MDPQTDLPALVEDLEVNIDELTATLAPLLSSPLSKTASSLPLLDKSKLYVLAAYSIESLLFSTLQASGINAKEHAIFPELARLKGYFGKIKEIEDRGVKGSAEGRARLDVGAAQRFIKHGLSGNERYDLERRERIAKEEARAAIKARQINKKFDEEGKTVDESQDVTPKKRGVEDIASAEDSAADEEILEGLEELPTAQHASKKPRVSAADLMDVDNDEAQSVSSHDHSSTSTSNNKKDKSRNKPSKKSTSQTDANPTTSPSANPEPPKKKRGRPKKSALHDSSPAQTQEQDTTPSTTRKSRRHNPRAFDEDKSEEAILPSQQAGEAPKTRSAAFDALVSGEGGGGKEKEKVGKGKGRGKGKGKGKGE</sequence>
<organism evidence="8 9">
    <name type="scientific">Plenodomus tracheiphilus IPT5</name>
    <dbReference type="NCBI Taxonomy" id="1408161"/>
    <lineage>
        <taxon>Eukaryota</taxon>
        <taxon>Fungi</taxon>
        <taxon>Dikarya</taxon>
        <taxon>Ascomycota</taxon>
        <taxon>Pezizomycotina</taxon>
        <taxon>Dothideomycetes</taxon>
        <taxon>Pleosporomycetidae</taxon>
        <taxon>Pleosporales</taxon>
        <taxon>Pleosporineae</taxon>
        <taxon>Leptosphaeriaceae</taxon>
        <taxon>Plenodomus</taxon>
    </lineage>
</organism>
<dbReference type="Pfam" id="PF04000">
    <property type="entry name" value="Sas10_Utp3"/>
    <property type="match status" value="1"/>
</dbReference>
<dbReference type="GO" id="GO:0010468">
    <property type="term" value="P:regulation of gene expression"/>
    <property type="evidence" value="ECO:0007669"/>
    <property type="project" value="TreeGrafter"/>
</dbReference>
<dbReference type="EMBL" id="MU006288">
    <property type="protein sequence ID" value="KAF2856484.1"/>
    <property type="molecule type" value="Genomic_DNA"/>
</dbReference>
<dbReference type="PANTHER" id="PTHR15341:SF3">
    <property type="entry name" value="NUCLEAR NUCLEIC ACID-BINDING PROTEIN C1D"/>
    <property type="match status" value="1"/>
</dbReference>
<dbReference type="InterPro" id="IPR007146">
    <property type="entry name" value="Sas10/Utp3/C1D"/>
</dbReference>
<feature type="region of interest" description="Disordered" evidence="7">
    <location>
        <begin position="155"/>
        <end position="368"/>
    </location>
</feature>
<evidence type="ECO:0000313" key="8">
    <source>
        <dbReference type="EMBL" id="KAF2856484.1"/>
    </source>
</evidence>
<dbReference type="InterPro" id="IPR011082">
    <property type="entry name" value="Exosome-assoc_fac/DNA_repair"/>
</dbReference>
<dbReference type="PANTHER" id="PTHR15341">
    <property type="entry name" value="SUN-COR STEROID HORMONE RECEPTOR CO-REPRESSOR"/>
    <property type="match status" value="1"/>
</dbReference>
<feature type="compositionally biased region" description="Basic residues" evidence="7">
    <location>
        <begin position="354"/>
        <end position="368"/>
    </location>
</feature>
<evidence type="ECO:0000256" key="3">
    <source>
        <dbReference type="ARBA" id="ARBA00022552"/>
    </source>
</evidence>
<comment type="similarity">
    <text evidence="2 6">Belongs to the C1D family.</text>
</comment>
<reference evidence="8" key="1">
    <citation type="submission" date="2020-01" db="EMBL/GenBank/DDBJ databases">
        <authorList>
            <consortium name="DOE Joint Genome Institute"/>
            <person name="Haridas S."/>
            <person name="Albert R."/>
            <person name="Binder M."/>
            <person name="Bloem J."/>
            <person name="Labutti K."/>
            <person name="Salamov A."/>
            <person name="Andreopoulos B."/>
            <person name="Baker S.E."/>
            <person name="Barry K."/>
            <person name="Bills G."/>
            <person name="Bluhm B.H."/>
            <person name="Cannon C."/>
            <person name="Castanera R."/>
            <person name="Culley D.E."/>
            <person name="Daum C."/>
            <person name="Ezra D."/>
            <person name="Gonzalez J.B."/>
            <person name="Henrissat B."/>
            <person name="Kuo A."/>
            <person name="Liang C."/>
            <person name="Lipzen A."/>
            <person name="Lutzoni F."/>
            <person name="Magnuson J."/>
            <person name="Mondo S."/>
            <person name="Nolan M."/>
            <person name="Ohm R."/>
            <person name="Pangilinan J."/>
            <person name="Park H.-J."/>
            <person name="Ramirez L."/>
            <person name="Alfaro M."/>
            <person name="Sun H."/>
            <person name="Tritt A."/>
            <person name="Yoshinaga Y."/>
            <person name="Zwiers L.-H."/>
            <person name="Turgeon B.G."/>
            <person name="Goodwin S.B."/>
            <person name="Spatafora J.W."/>
            <person name="Crous P.W."/>
            <person name="Grigoriev I.V."/>
        </authorList>
    </citation>
    <scope>NUCLEOTIDE SEQUENCE</scope>
    <source>
        <strain evidence="8">IPT5</strain>
    </source>
</reference>
<keyword evidence="3 6" id="KW-0698">rRNA processing</keyword>
<feature type="compositionally biased region" description="Acidic residues" evidence="7">
    <location>
        <begin position="182"/>
        <end position="193"/>
    </location>
</feature>
<keyword evidence="5 6" id="KW-0539">Nucleus</keyword>
<evidence type="ECO:0000313" key="9">
    <source>
        <dbReference type="Proteomes" id="UP000799423"/>
    </source>
</evidence>
<name>A0A6A7BMD1_9PLEO</name>
<dbReference type="AlphaFoldDB" id="A0A6A7BMD1"/>
<comment type="function">
    <text evidence="6">Required for exosome-dependent processing of pre-rRNA and small nucleolar RNA (snRNA) precursors. Involved in processing of 35S pre-rRNA at the A0, A1 and A2 sites.</text>
</comment>
<comment type="subcellular location">
    <subcellularLocation>
        <location evidence="1 6">Nucleus</location>
    </subcellularLocation>
</comment>
<feature type="compositionally biased region" description="Polar residues" evidence="7">
    <location>
        <begin position="284"/>
        <end position="298"/>
    </location>
</feature>
<evidence type="ECO:0000256" key="1">
    <source>
        <dbReference type="ARBA" id="ARBA00004123"/>
    </source>
</evidence>
<evidence type="ECO:0000256" key="7">
    <source>
        <dbReference type="SAM" id="MobiDB-lite"/>
    </source>
</evidence>
<dbReference type="GO" id="GO:0000460">
    <property type="term" value="P:maturation of 5.8S rRNA"/>
    <property type="evidence" value="ECO:0007669"/>
    <property type="project" value="TreeGrafter"/>
</dbReference>
<dbReference type="OrthoDB" id="1421013at2759"/>
<feature type="compositionally biased region" description="Basic and acidic residues" evidence="7">
    <location>
        <begin position="155"/>
        <end position="174"/>
    </location>
</feature>